<accession>A0A6J8D721</accession>
<dbReference type="OrthoDB" id="2129069at2759"/>
<gene>
    <name evidence="4" type="ORF">MCOR_36849</name>
</gene>
<organism evidence="4 5">
    <name type="scientific">Mytilus coruscus</name>
    <name type="common">Sea mussel</name>
    <dbReference type="NCBI Taxonomy" id="42192"/>
    <lineage>
        <taxon>Eukaryota</taxon>
        <taxon>Metazoa</taxon>
        <taxon>Spiralia</taxon>
        <taxon>Lophotrochozoa</taxon>
        <taxon>Mollusca</taxon>
        <taxon>Bivalvia</taxon>
        <taxon>Autobranchia</taxon>
        <taxon>Pteriomorphia</taxon>
        <taxon>Mytilida</taxon>
        <taxon>Mytiloidea</taxon>
        <taxon>Mytilidae</taxon>
        <taxon>Mytilinae</taxon>
        <taxon>Mytilus</taxon>
    </lineage>
</organism>
<proteinExistence type="inferred from homology"/>
<evidence type="ECO:0000256" key="3">
    <source>
        <dbReference type="SAM" id="Coils"/>
    </source>
</evidence>
<keyword evidence="2 3" id="KW-0175">Coiled coil</keyword>
<protein>
    <submittedName>
        <fullName evidence="4">OPA3</fullName>
    </submittedName>
</protein>
<dbReference type="GO" id="GO:0005739">
    <property type="term" value="C:mitochondrion"/>
    <property type="evidence" value="ECO:0007669"/>
    <property type="project" value="TreeGrafter"/>
</dbReference>
<reference evidence="4 5" key="1">
    <citation type="submission" date="2020-06" db="EMBL/GenBank/DDBJ databases">
        <authorList>
            <person name="Li R."/>
            <person name="Bekaert M."/>
        </authorList>
    </citation>
    <scope>NUCLEOTIDE SEQUENCE [LARGE SCALE GENOMIC DNA]</scope>
    <source>
        <strain evidence="5">wild</strain>
    </source>
</reference>
<dbReference type="Proteomes" id="UP000507470">
    <property type="component" value="Unassembled WGS sequence"/>
</dbReference>
<evidence type="ECO:0000313" key="4">
    <source>
        <dbReference type="EMBL" id="CAC5402920.1"/>
    </source>
</evidence>
<dbReference type="GO" id="GO:0019216">
    <property type="term" value="P:regulation of lipid metabolic process"/>
    <property type="evidence" value="ECO:0007669"/>
    <property type="project" value="TreeGrafter"/>
</dbReference>
<feature type="coiled-coil region" evidence="3">
    <location>
        <begin position="129"/>
        <end position="156"/>
    </location>
</feature>
<evidence type="ECO:0000313" key="5">
    <source>
        <dbReference type="Proteomes" id="UP000507470"/>
    </source>
</evidence>
<dbReference type="Pfam" id="PF07047">
    <property type="entry name" value="OPA3"/>
    <property type="match status" value="1"/>
</dbReference>
<keyword evidence="5" id="KW-1185">Reference proteome</keyword>
<dbReference type="EMBL" id="CACVKT020006655">
    <property type="protein sequence ID" value="CAC5402920.1"/>
    <property type="molecule type" value="Genomic_DNA"/>
</dbReference>
<evidence type="ECO:0000256" key="1">
    <source>
        <dbReference type="ARBA" id="ARBA00007584"/>
    </source>
</evidence>
<dbReference type="PANTHER" id="PTHR12499">
    <property type="entry name" value="OPTIC ATROPHY 3 PROTEIN OPA3"/>
    <property type="match status" value="1"/>
</dbReference>
<dbReference type="InterPro" id="IPR010754">
    <property type="entry name" value="OPA3-like"/>
</dbReference>
<comment type="similarity">
    <text evidence="1">Belongs to the OPA3 family.</text>
</comment>
<dbReference type="PANTHER" id="PTHR12499:SF0">
    <property type="entry name" value="OPTIC ATROPHY 3 PROTEIN"/>
    <property type="match status" value="1"/>
</dbReference>
<sequence length="163" mass="18975">MLPIVKLATLLIKQFTRPVVNSLSESAKQYPKFRSIIVRLAQRYHLSDFTSQSKLFGFGKPLRVKPLSEDEAINLGTRLLGETLVYGVSASILLYEYNRSSRNDQIKEERRKFEIATLQRKIYEYGMTTEQQETEIKELKRKMYDLEDKNRSLASKLFSSLKS</sequence>
<name>A0A6J8D721_MYTCO</name>
<dbReference type="AlphaFoldDB" id="A0A6J8D721"/>
<evidence type="ECO:0000256" key="2">
    <source>
        <dbReference type="ARBA" id="ARBA00023054"/>
    </source>
</evidence>